<protein>
    <recommendedName>
        <fullName evidence="11">Phospholipase A-2-activating protein</fullName>
    </recommendedName>
</protein>
<reference evidence="9 10" key="1">
    <citation type="submission" date="2009-08" db="EMBL/GenBank/DDBJ databases">
        <title>The Genome Sequence of Spizellomyces punctatus strain DAOM BR117.</title>
        <authorList>
            <consortium name="The Broad Institute Genome Sequencing Platform"/>
            <person name="Russ C."/>
            <person name="Cuomo C."/>
            <person name="Shea T."/>
            <person name="Young S.K."/>
            <person name="Zeng Q."/>
            <person name="Koehrsen M."/>
            <person name="Haas B."/>
            <person name="Borodovsky M."/>
            <person name="Guigo R."/>
            <person name="Alvarado L."/>
            <person name="Berlin A."/>
            <person name="Bochicchio J."/>
            <person name="Borenstein D."/>
            <person name="Chapman S."/>
            <person name="Chen Z."/>
            <person name="Engels R."/>
            <person name="Freedman E."/>
            <person name="Gellesch M."/>
            <person name="Goldberg J."/>
            <person name="Griggs A."/>
            <person name="Gujja S."/>
            <person name="Heiman D."/>
            <person name="Hepburn T."/>
            <person name="Howarth C."/>
            <person name="Jen D."/>
            <person name="Larson L."/>
            <person name="Lewis B."/>
            <person name="Mehta T."/>
            <person name="Park D."/>
            <person name="Pearson M."/>
            <person name="Roberts A."/>
            <person name="Saif S."/>
            <person name="Shenoy N."/>
            <person name="Sisk P."/>
            <person name="Stolte C."/>
            <person name="Sykes S."/>
            <person name="Thomson T."/>
            <person name="Walk T."/>
            <person name="White J."/>
            <person name="Yandava C."/>
            <person name="Burger G."/>
            <person name="Gray M.W."/>
            <person name="Holland P.W.H."/>
            <person name="King N."/>
            <person name="Lang F.B.F."/>
            <person name="Roger A.J."/>
            <person name="Ruiz-Trillo I."/>
            <person name="Lander E."/>
            <person name="Nusbaum C."/>
        </authorList>
    </citation>
    <scope>NUCLEOTIDE SEQUENCE [LARGE SCALE GENOMIC DNA]</scope>
    <source>
        <strain evidence="9 10">DAOM BR117</strain>
    </source>
</reference>
<dbReference type="InterPro" id="IPR015943">
    <property type="entry name" value="WD40/YVTN_repeat-like_dom_sf"/>
</dbReference>
<evidence type="ECO:0000256" key="5">
    <source>
        <dbReference type="PROSITE-ProRule" id="PRU00221"/>
    </source>
</evidence>
<dbReference type="Pfam" id="PF08324">
    <property type="entry name" value="PUL"/>
    <property type="match status" value="1"/>
</dbReference>
<feature type="region of interest" description="Disordered" evidence="6">
    <location>
        <begin position="315"/>
        <end position="334"/>
    </location>
</feature>
<dbReference type="OMA" id="DKCIYYW"/>
<dbReference type="VEuPathDB" id="FungiDB:SPPG_08978"/>
<organism evidence="9 10">
    <name type="scientific">Spizellomyces punctatus (strain DAOM BR117)</name>
    <dbReference type="NCBI Taxonomy" id="645134"/>
    <lineage>
        <taxon>Eukaryota</taxon>
        <taxon>Fungi</taxon>
        <taxon>Fungi incertae sedis</taxon>
        <taxon>Chytridiomycota</taxon>
        <taxon>Chytridiomycota incertae sedis</taxon>
        <taxon>Chytridiomycetes</taxon>
        <taxon>Spizellomycetales</taxon>
        <taxon>Spizellomycetaceae</taxon>
        <taxon>Spizellomyces</taxon>
    </lineage>
</organism>
<evidence type="ECO:0000313" key="10">
    <source>
        <dbReference type="Proteomes" id="UP000053201"/>
    </source>
</evidence>
<evidence type="ECO:0000256" key="6">
    <source>
        <dbReference type="SAM" id="MobiDB-lite"/>
    </source>
</evidence>
<feature type="repeat" description="WD" evidence="5">
    <location>
        <begin position="218"/>
        <end position="249"/>
    </location>
</feature>
<proteinExistence type="predicted"/>
<dbReference type="InterPro" id="IPR011989">
    <property type="entry name" value="ARM-like"/>
</dbReference>
<evidence type="ECO:0000313" key="9">
    <source>
        <dbReference type="EMBL" id="KND02975.1"/>
    </source>
</evidence>
<dbReference type="GeneID" id="27692103"/>
<feature type="region of interest" description="Disordered" evidence="6">
    <location>
        <begin position="455"/>
        <end position="480"/>
    </location>
</feature>
<dbReference type="InterPro" id="IPR038122">
    <property type="entry name" value="PFU_sf"/>
</dbReference>
<comment type="subcellular location">
    <subcellularLocation>
        <location evidence="1">Cytoplasm</location>
    </subcellularLocation>
</comment>
<dbReference type="Pfam" id="PF09070">
    <property type="entry name" value="PFU"/>
    <property type="match status" value="1"/>
</dbReference>
<dbReference type="GO" id="GO:0005634">
    <property type="term" value="C:nucleus"/>
    <property type="evidence" value="ECO:0007669"/>
    <property type="project" value="TreeGrafter"/>
</dbReference>
<dbReference type="Gene3D" id="1.25.10.10">
    <property type="entry name" value="Leucine-rich Repeat Variant"/>
    <property type="match status" value="1"/>
</dbReference>
<dbReference type="AlphaFoldDB" id="A0A0L0HPT2"/>
<feature type="repeat" description="WD" evidence="5">
    <location>
        <begin position="101"/>
        <end position="131"/>
    </location>
</feature>
<dbReference type="InterPro" id="IPR001680">
    <property type="entry name" value="WD40_rpt"/>
</dbReference>
<feature type="repeat" description="WD" evidence="5">
    <location>
        <begin position="178"/>
        <end position="211"/>
    </location>
</feature>
<dbReference type="FunFam" id="2.130.10.10:FF:000236">
    <property type="entry name" value="Polyubiquitin binding protein (Doa1/Ufd3)"/>
    <property type="match status" value="1"/>
</dbReference>
<dbReference type="CDD" id="cd00200">
    <property type="entry name" value="WD40"/>
    <property type="match status" value="1"/>
</dbReference>
<feature type="domain" description="PFU" evidence="7">
    <location>
        <begin position="354"/>
        <end position="449"/>
    </location>
</feature>
<dbReference type="PANTHER" id="PTHR19849">
    <property type="entry name" value="PHOSPHOLIPASE A-2-ACTIVATING PROTEIN"/>
    <property type="match status" value="1"/>
</dbReference>
<dbReference type="SMART" id="SM00320">
    <property type="entry name" value="WD40"/>
    <property type="match status" value="7"/>
</dbReference>
<dbReference type="GO" id="GO:0043130">
    <property type="term" value="F:ubiquitin binding"/>
    <property type="evidence" value="ECO:0007669"/>
    <property type="project" value="TreeGrafter"/>
</dbReference>
<evidence type="ECO:0000256" key="1">
    <source>
        <dbReference type="ARBA" id="ARBA00004496"/>
    </source>
</evidence>
<dbReference type="InParanoid" id="A0A0L0HPT2"/>
<dbReference type="Pfam" id="PF00400">
    <property type="entry name" value="WD40"/>
    <property type="match status" value="6"/>
</dbReference>
<dbReference type="STRING" id="645134.A0A0L0HPT2"/>
<dbReference type="RefSeq" id="XP_016611014.1">
    <property type="nucleotide sequence ID" value="XM_016757129.1"/>
</dbReference>
<accession>A0A0L0HPT2</accession>
<keyword evidence="3 5" id="KW-0853">WD repeat</keyword>
<dbReference type="eggNOG" id="KOG0301">
    <property type="taxonomic scope" value="Eukaryota"/>
</dbReference>
<evidence type="ECO:0000256" key="4">
    <source>
        <dbReference type="ARBA" id="ARBA00022737"/>
    </source>
</evidence>
<evidence type="ECO:0000259" key="8">
    <source>
        <dbReference type="PROSITE" id="PS51396"/>
    </source>
</evidence>
<dbReference type="GO" id="GO:0005737">
    <property type="term" value="C:cytoplasm"/>
    <property type="evidence" value="ECO:0007669"/>
    <property type="project" value="UniProtKB-SubCell"/>
</dbReference>
<dbReference type="InterPro" id="IPR015155">
    <property type="entry name" value="PFU"/>
</dbReference>
<dbReference type="FunCoup" id="A0A0L0HPT2">
    <property type="interactions" value="1092"/>
</dbReference>
<dbReference type="PROSITE" id="PS51396">
    <property type="entry name" value="PUL"/>
    <property type="match status" value="1"/>
</dbReference>
<dbReference type="GO" id="GO:0010992">
    <property type="term" value="P:ubiquitin recycling"/>
    <property type="evidence" value="ECO:0007669"/>
    <property type="project" value="TreeGrafter"/>
</dbReference>
<evidence type="ECO:0000256" key="2">
    <source>
        <dbReference type="ARBA" id="ARBA00022490"/>
    </source>
</evidence>
<dbReference type="EMBL" id="KQ257452">
    <property type="protein sequence ID" value="KND02975.1"/>
    <property type="molecule type" value="Genomic_DNA"/>
</dbReference>
<dbReference type="SUPFAM" id="SSF50978">
    <property type="entry name" value="WD40 repeat-like"/>
    <property type="match status" value="1"/>
</dbReference>
<dbReference type="InterPro" id="IPR013535">
    <property type="entry name" value="PUL_dom"/>
</dbReference>
<dbReference type="GO" id="GO:0043161">
    <property type="term" value="P:proteasome-mediated ubiquitin-dependent protein catabolic process"/>
    <property type="evidence" value="ECO:0007669"/>
    <property type="project" value="TreeGrafter"/>
</dbReference>
<dbReference type="PROSITE" id="PS51394">
    <property type="entry name" value="PFU"/>
    <property type="match status" value="1"/>
</dbReference>
<keyword evidence="10" id="KW-1185">Reference proteome</keyword>
<dbReference type="Proteomes" id="UP000053201">
    <property type="component" value="Unassembled WGS sequence"/>
</dbReference>
<dbReference type="PANTHER" id="PTHR19849:SF0">
    <property type="entry name" value="PHOSPHOLIPASE A-2-ACTIVATING PROTEIN"/>
    <property type="match status" value="1"/>
</dbReference>
<sequence>MTFQLSAVLVGHESDVKAVVAATEDLLASVSRDTSTITWRRTGANSFEPSGRFQEHSHFVNAVTYLPPSGDHPNGLFASAGSDKIIAVFDPTLPKNALYSLIGHTDNVCALSTAPNGDIISGSWDFTAKVWRNWECIFTVKHNQSVWAVLGLEDGGFLTGSADKTIKLWRDGKCVHTYLGHTDAVRGLAPLSDRRFVSCSNDGTLRIWSLDGECLQELTGHTSFVYTVAILPSGEIVSGGEDRSIRIWKGGECVQTIIHPCPSVWSVASLANGDIITGASDAVVRVFTKSNDRLAPPEVLKAFDDSVASQAIPSNQIGDVDKSKLPGPDVLDRPGNKDQQVIMVNMGNSVEAHQWSQADHKWHKVGEVVDAIGSGRKTQFEGRDYDYVFDVDIGEGMPPLKLPYNASQNPYEAAQEFIWKHELPQDYLDQIANFILQNAKDATLGASSSSYQDPFTGGNRYVPGGSRGPASEGSAYQSAGVQLNRAPQSSSYIPHLEYTLFKAANLTAILAKLVQLNADLEKSMDYGTAALKPEEEKDLEQVIKSLETPSKSQQAFKPHHLAILQKAALQWPPQQRFPAIDILRLVVLHSSLPVTSGSLARLLDQLAGFSTLKQDALSKVEETNIMLALRFLANAFATKEGQASAYNERQQIVDLVKDCWRGTQNKNLRVALATVFLNYAVLLNERPDDALRVDLLKTVIEFLRTETDAETEFRAMVALGTLVHDNADAKEAANLMNAASTVKRARRTTGDSEVKLQQIEKDLIALLR</sequence>
<dbReference type="Gene3D" id="3.10.20.870">
    <property type="entry name" value="PFU (PLAA family ubiquitin binding), C-terminal domain"/>
    <property type="match status" value="1"/>
</dbReference>
<dbReference type="PROSITE" id="PS50082">
    <property type="entry name" value="WD_REPEATS_2"/>
    <property type="match status" value="3"/>
</dbReference>
<dbReference type="InterPro" id="IPR036322">
    <property type="entry name" value="WD40_repeat_dom_sf"/>
</dbReference>
<name>A0A0L0HPT2_SPIPD</name>
<evidence type="ECO:0000256" key="3">
    <source>
        <dbReference type="ARBA" id="ARBA00022574"/>
    </source>
</evidence>
<keyword evidence="4" id="KW-0677">Repeat</keyword>
<evidence type="ECO:0000259" key="7">
    <source>
        <dbReference type="PROSITE" id="PS51394"/>
    </source>
</evidence>
<dbReference type="PROSITE" id="PS50294">
    <property type="entry name" value="WD_REPEATS_REGION"/>
    <property type="match status" value="2"/>
</dbReference>
<feature type="domain" description="PUL" evidence="8">
    <location>
        <begin position="491"/>
        <end position="766"/>
    </location>
</feature>
<gene>
    <name evidence="9" type="ORF">SPPG_08978</name>
</gene>
<feature type="compositionally biased region" description="Basic and acidic residues" evidence="6">
    <location>
        <begin position="319"/>
        <end position="334"/>
    </location>
</feature>
<keyword evidence="2" id="KW-0963">Cytoplasm</keyword>
<dbReference type="Gene3D" id="2.130.10.10">
    <property type="entry name" value="YVTN repeat-like/Quinoprotein amine dehydrogenase"/>
    <property type="match status" value="1"/>
</dbReference>
<dbReference type="OrthoDB" id="10265988at2759"/>
<evidence type="ECO:0008006" key="11">
    <source>
        <dbReference type="Google" id="ProtNLM"/>
    </source>
</evidence>